<keyword evidence="1" id="KW-0472">Membrane</keyword>
<keyword evidence="3" id="KW-1185">Reference proteome</keyword>
<sequence length="103" mass="10884">METLFRPEMLIIIFGGAVATYLTRVAGYLMIKRFKTIPPRVEAGLNAVPAAVLTTLVAPAAITGGIETAIALLVALIVGLRVSGITLIAIGWAVAMVIRHFIL</sequence>
<dbReference type="Proteomes" id="UP001549047">
    <property type="component" value="Unassembled WGS sequence"/>
</dbReference>
<comment type="caution">
    <text evidence="2">The sequence shown here is derived from an EMBL/GenBank/DDBJ whole genome shotgun (WGS) entry which is preliminary data.</text>
</comment>
<evidence type="ECO:0000256" key="1">
    <source>
        <dbReference type="SAM" id="Phobius"/>
    </source>
</evidence>
<evidence type="ECO:0000313" key="2">
    <source>
        <dbReference type="EMBL" id="MET3612138.1"/>
    </source>
</evidence>
<proteinExistence type="predicted"/>
<dbReference type="Pfam" id="PF05437">
    <property type="entry name" value="AzlD"/>
    <property type="match status" value="1"/>
</dbReference>
<feature type="transmembrane region" description="Helical" evidence="1">
    <location>
        <begin position="12"/>
        <end position="31"/>
    </location>
</feature>
<feature type="transmembrane region" description="Helical" evidence="1">
    <location>
        <begin position="68"/>
        <end position="98"/>
    </location>
</feature>
<reference evidence="2 3" key="1">
    <citation type="submission" date="2024-06" db="EMBL/GenBank/DDBJ databases">
        <title>Genomic Encyclopedia of Type Strains, Phase IV (KMG-IV): sequencing the most valuable type-strain genomes for metagenomic binning, comparative biology and taxonomic classification.</title>
        <authorList>
            <person name="Goeker M."/>
        </authorList>
    </citation>
    <scope>NUCLEOTIDE SEQUENCE [LARGE SCALE GENOMIC DNA]</scope>
    <source>
        <strain evidence="2 3">DSM 29780</strain>
    </source>
</reference>
<organism evidence="2 3">
    <name type="scientific">Rhizobium aquaticum</name>
    <dbReference type="NCBI Taxonomy" id="1549636"/>
    <lineage>
        <taxon>Bacteria</taxon>
        <taxon>Pseudomonadati</taxon>
        <taxon>Pseudomonadota</taxon>
        <taxon>Alphaproteobacteria</taxon>
        <taxon>Hyphomicrobiales</taxon>
        <taxon>Rhizobiaceae</taxon>
        <taxon>Rhizobium/Agrobacterium group</taxon>
        <taxon>Rhizobium</taxon>
    </lineage>
</organism>
<feature type="transmembrane region" description="Helical" evidence="1">
    <location>
        <begin position="43"/>
        <end position="62"/>
    </location>
</feature>
<gene>
    <name evidence="2" type="ORF">ABID16_000443</name>
</gene>
<evidence type="ECO:0000313" key="3">
    <source>
        <dbReference type="Proteomes" id="UP001549047"/>
    </source>
</evidence>
<dbReference type="EMBL" id="JBEPMB010000001">
    <property type="protein sequence ID" value="MET3612138.1"/>
    <property type="molecule type" value="Genomic_DNA"/>
</dbReference>
<keyword evidence="1" id="KW-0812">Transmembrane</keyword>
<accession>A0ABV2IUU6</accession>
<keyword evidence="1" id="KW-1133">Transmembrane helix</keyword>
<dbReference type="RefSeq" id="WP_354554723.1">
    <property type="nucleotide sequence ID" value="NZ_JBEPMB010000001.1"/>
</dbReference>
<dbReference type="InterPro" id="IPR008407">
    <property type="entry name" value="Brnchd-chn_aa_trnsp_AzlD"/>
</dbReference>
<name>A0ABV2IUU6_9HYPH</name>
<protein>
    <submittedName>
        <fullName evidence="2">Membrane protein</fullName>
    </submittedName>
</protein>